<dbReference type="EMBL" id="JACHCB010000002">
    <property type="protein sequence ID" value="MBB6108652.1"/>
    <property type="molecule type" value="Genomic_DNA"/>
</dbReference>
<keyword evidence="2" id="KW-1185">Reference proteome</keyword>
<protein>
    <submittedName>
        <fullName evidence="1">Uncharacterized protein</fullName>
    </submittedName>
</protein>
<organism evidence="1 2">
    <name type="scientific">Mucilaginibacter lappiensis</name>
    <dbReference type="NCBI Taxonomy" id="354630"/>
    <lineage>
        <taxon>Bacteria</taxon>
        <taxon>Pseudomonadati</taxon>
        <taxon>Bacteroidota</taxon>
        <taxon>Sphingobacteriia</taxon>
        <taxon>Sphingobacteriales</taxon>
        <taxon>Sphingobacteriaceae</taxon>
        <taxon>Mucilaginibacter</taxon>
    </lineage>
</organism>
<dbReference type="Proteomes" id="UP000541583">
    <property type="component" value="Unassembled WGS sequence"/>
</dbReference>
<evidence type="ECO:0000313" key="1">
    <source>
        <dbReference type="EMBL" id="MBB6108652.1"/>
    </source>
</evidence>
<sequence>MFGYREALELEELIQIKEVNLDKDGQKIIRDNFIFSCYTGLSFADVYLLINNHLDTDIEDEKWIEMIRRKTANFSGKKFFVLLFPEAIELINK</sequence>
<accession>A0ABR6PFY3</accession>
<gene>
    <name evidence="1" type="ORF">HDF23_001387</name>
</gene>
<proteinExistence type="predicted"/>
<reference evidence="1 2" key="1">
    <citation type="submission" date="2020-08" db="EMBL/GenBank/DDBJ databases">
        <title>Genomic Encyclopedia of Type Strains, Phase IV (KMG-V): Genome sequencing to study the core and pangenomes of soil and plant-associated prokaryotes.</title>
        <authorList>
            <person name="Whitman W."/>
        </authorList>
    </citation>
    <scope>NUCLEOTIDE SEQUENCE [LARGE SCALE GENOMIC DNA]</scope>
    <source>
        <strain evidence="1 2">ANJLi2</strain>
    </source>
</reference>
<evidence type="ECO:0000313" key="2">
    <source>
        <dbReference type="Proteomes" id="UP000541583"/>
    </source>
</evidence>
<comment type="caution">
    <text evidence="1">The sequence shown here is derived from an EMBL/GenBank/DDBJ whole genome shotgun (WGS) entry which is preliminary data.</text>
</comment>
<name>A0ABR6PFY3_9SPHI</name>
<dbReference type="RefSeq" id="WP_076370889.1">
    <property type="nucleotide sequence ID" value="NZ_FTMG01000002.1"/>
</dbReference>